<name>A0A5C6ELE5_9BACT</name>
<gene>
    <name evidence="2" type="ORF">Poly51_38350</name>
</gene>
<comment type="caution">
    <text evidence="2">The sequence shown here is derived from an EMBL/GenBank/DDBJ whole genome shotgun (WGS) entry which is preliminary data.</text>
</comment>
<keyword evidence="3" id="KW-1185">Reference proteome</keyword>
<evidence type="ECO:0000313" key="3">
    <source>
        <dbReference type="Proteomes" id="UP000318288"/>
    </source>
</evidence>
<dbReference type="EMBL" id="SJPW01000005">
    <property type="protein sequence ID" value="TWU50543.1"/>
    <property type="molecule type" value="Genomic_DNA"/>
</dbReference>
<sequence length="38" mass="4386">MSDQRVPRTRSETAFWIIACILAVVFLFTMLQSVVGLW</sequence>
<feature type="transmembrane region" description="Helical" evidence="1">
    <location>
        <begin position="14"/>
        <end position="35"/>
    </location>
</feature>
<protein>
    <submittedName>
        <fullName evidence="2">Uncharacterized protein</fullName>
    </submittedName>
</protein>
<organism evidence="2 3">
    <name type="scientific">Rubripirellula tenax</name>
    <dbReference type="NCBI Taxonomy" id="2528015"/>
    <lineage>
        <taxon>Bacteria</taxon>
        <taxon>Pseudomonadati</taxon>
        <taxon>Planctomycetota</taxon>
        <taxon>Planctomycetia</taxon>
        <taxon>Pirellulales</taxon>
        <taxon>Pirellulaceae</taxon>
        <taxon>Rubripirellula</taxon>
    </lineage>
</organism>
<proteinExistence type="predicted"/>
<evidence type="ECO:0000313" key="2">
    <source>
        <dbReference type="EMBL" id="TWU50543.1"/>
    </source>
</evidence>
<accession>A0A5C6ELE5</accession>
<reference evidence="2 3" key="1">
    <citation type="submission" date="2019-02" db="EMBL/GenBank/DDBJ databases">
        <title>Deep-cultivation of Planctomycetes and their phenomic and genomic characterization uncovers novel biology.</title>
        <authorList>
            <person name="Wiegand S."/>
            <person name="Jogler M."/>
            <person name="Boedeker C."/>
            <person name="Pinto D."/>
            <person name="Vollmers J."/>
            <person name="Rivas-Marin E."/>
            <person name="Kohn T."/>
            <person name="Peeters S.H."/>
            <person name="Heuer A."/>
            <person name="Rast P."/>
            <person name="Oberbeckmann S."/>
            <person name="Bunk B."/>
            <person name="Jeske O."/>
            <person name="Meyerdierks A."/>
            <person name="Storesund J.E."/>
            <person name="Kallscheuer N."/>
            <person name="Luecker S."/>
            <person name="Lage O.M."/>
            <person name="Pohl T."/>
            <person name="Merkel B.J."/>
            <person name="Hornburger P."/>
            <person name="Mueller R.-W."/>
            <person name="Bruemmer F."/>
            <person name="Labrenz M."/>
            <person name="Spormann A.M."/>
            <person name="Op Den Camp H."/>
            <person name="Overmann J."/>
            <person name="Amann R."/>
            <person name="Jetten M.S.M."/>
            <person name="Mascher T."/>
            <person name="Medema M.H."/>
            <person name="Devos D.P."/>
            <person name="Kaster A.-K."/>
            <person name="Ovreas L."/>
            <person name="Rohde M."/>
            <person name="Galperin M.Y."/>
            <person name="Jogler C."/>
        </authorList>
    </citation>
    <scope>NUCLEOTIDE SEQUENCE [LARGE SCALE GENOMIC DNA]</scope>
    <source>
        <strain evidence="2 3">Poly51</strain>
    </source>
</reference>
<dbReference type="Proteomes" id="UP000318288">
    <property type="component" value="Unassembled WGS sequence"/>
</dbReference>
<evidence type="ECO:0000256" key="1">
    <source>
        <dbReference type="SAM" id="Phobius"/>
    </source>
</evidence>
<keyword evidence="1" id="KW-0472">Membrane</keyword>
<dbReference type="AlphaFoldDB" id="A0A5C6ELE5"/>
<keyword evidence="1" id="KW-0812">Transmembrane</keyword>
<keyword evidence="1" id="KW-1133">Transmembrane helix</keyword>